<dbReference type="OrthoDB" id="17771at2157"/>
<dbReference type="RefSeq" id="WP_013799188.1">
    <property type="nucleotide sequence ID" value="NC_015562.1"/>
</dbReference>
<dbReference type="PROSITE" id="PS50943">
    <property type="entry name" value="HTH_CROC1"/>
    <property type="match status" value="1"/>
</dbReference>
<feature type="domain" description="HTH cro/C1-type" evidence="4">
    <location>
        <begin position="27"/>
        <end position="74"/>
    </location>
</feature>
<keyword evidence="1" id="KW-0805">Transcription regulation</keyword>
<dbReference type="Gene3D" id="3.30.1190.10">
    <property type="entry name" value="DNA-binding protein Tfx superfamily, archaea"/>
    <property type="match status" value="1"/>
</dbReference>
<dbReference type="InterPro" id="IPR018384">
    <property type="entry name" value="Tfx_DNA-bd_euryarc"/>
</dbReference>
<dbReference type="InterPro" id="IPR007630">
    <property type="entry name" value="RNA_pol_sigma70_r4"/>
</dbReference>
<dbReference type="SUPFAM" id="SSF89915">
    <property type="entry name" value="DNA-binding protein Tfx"/>
    <property type="match status" value="1"/>
</dbReference>
<dbReference type="InterPro" id="IPR036657">
    <property type="entry name" value="Tfx_DNA-bd_sf_arc"/>
</dbReference>
<dbReference type="GeneID" id="10643899"/>
<accession>F6BDM5</accession>
<evidence type="ECO:0000259" key="4">
    <source>
        <dbReference type="PROSITE" id="PS50943"/>
    </source>
</evidence>
<sequence>MDLEKKKKNFAKSFLTEMQIKVLELRRKGLTQEEIAKMLGTSRANISMIEKRAKENVEKAKNTLRIYNQIFAPLVINIEKDTDVLKIPEIVFKKADEKGIHVKYSTLDILEFIRKNAKNYVEKRVVKESFKIYVLENGELDIG</sequence>
<evidence type="ECO:0000256" key="2">
    <source>
        <dbReference type="ARBA" id="ARBA00023125"/>
    </source>
</evidence>
<dbReference type="Pfam" id="PF04545">
    <property type="entry name" value="Sigma70_r4"/>
    <property type="match status" value="1"/>
</dbReference>
<evidence type="ECO:0000256" key="1">
    <source>
        <dbReference type="ARBA" id="ARBA00023015"/>
    </source>
</evidence>
<dbReference type="Pfam" id="PF14601">
    <property type="entry name" value="TFX_C"/>
    <property type="match status" value="1"/>
</dbReference>
<evidence type="ECO:0000313" key="5">
    <source>
        <dbReference type="EMBL" id="AEF96586.1"/>
    </source>
</evidence>
<dbReference type="HOGENOM" id="CLU_125807_0_1_2"/>
<dbReference type="NCBIfam" id="NF003055">
    <property type="entry name" value="PRK03975.1-2"/>
    <property type="match status" value="1"/>
</dbReference>
<gene>
    <name evidence="5" type="ordered locus">Metig_1045</name>
</gene>
<dbReference type="AlphaFoldDB" id="F6BDM5"/>
<dbReference type="Proteomes" id="UP000009227">
    <property type="component" value="Chromosome"/>
</dbReference>
<dbReference type="GO" id="GO:0006352">
    <property type="term" value="P:DNA-templated transcription initiation"/>
    <property type="evidence" value="ECO:0007669"/>
    <property type="project" value="InterPro"/>
</dbReference>
<protein>
    <submittedName>
        <fullName evidence="5">DNA binding protein, Tfx family</fullName>
    </submittedName>
</protein>
<dbReference type="EMBL" id="CP002737">
    <property type="protein sequence ID" value="AEF96586.1"/>
    <property type="molecule type" value="Genomic_DNA"/>
</dbReference>
<dbReference type="InterPro" id="IPR001387">
    <property type="entry name" value="Cro/C1-type_HTH"/>
</dbReference>
<dbReference type="InterPro" id="IPR029291">
    <property type="entry name" value="Tfx_C"/>
</dbReference>
<dbReference type="NCBIfam" id="NF003056">
    <property type="entry name" value="PRK03975.1-4"/>
    <property type="match status" value="1"/>
</dbReference>
<keyword evidence="2" id="KW-0238">DNA-binding</keyword>
<evidence type="ECO:0000256" key="3">
    <source>
        <dbReference type="ARBA" id="ARBA00023163"/>
    </source>
</evidence>
<dbReference type="GO" id="GO:0003700">
    <property type="term" value="F:DNA-binding transcription factor activity"/>
    <property type="evidence" value="ECO:0007669"/>
    <property type="project" value="InterPro"/>
</dbReference>
<reference evidence="5 6" key="1">
    <citation type="submission" date="2011-05" db="EMBL/GenBank/DDBJ databases">
        <title>Complete sequence of Methanotorris igneus Kol 5.</title>
        <authorList>
            <consortium name="US DOE Joint Genome Institute"/>
            <person name="Lucas S."/>
            <person name="Han J."/>
            <person name="Lapidus A."/>
            <person name="Cheng J.-F."/>
            <person name="Goodwin L."/>
            <person name="Pitluck S."/>
            <person name="Peters L."/>
            <person name="Mikhailova N."/>
            <person name="Chertkov O."/>
            <person name="Han C."/>
            <person name="Tapia R."/>
            <person name="Land M."/>
            <person name="Hauser L."/>
            <person name="Kyrpides N."/>
            <person name="Ivanova N."/>
            <person name="Pagani I."/>
            <person name="Sieprawska-Lupa M."/>
            <person name="Whitman W."/>
            <person name="Woyke T."/>
        </authorList>
    </citation>
    <scope>NUCLEOTIDE SEQUENCE [LARGE SCALE GENOMIC DNA]</scope>
    <source>
        <strain evidence="6">DSM 5666 / JCM 11834 / Kol 5</strain>
    </source>
</reference>
<keyword evidence="3" id="KW-0804">Transcription</keyword>
<keyword evidence="6" id="KW-1185">Reference proteome</keyword>
<proteinExistence type="predicted"/>
<dbReference type="NCBIfam" id="TIGR00721">
    <property type="entry name" value="tfx"/>
    <property type="match status" value="1"/>
</dbReference>
<name>F6BDM5_METIK</name>
<dbReference type="STRING" id="880724.Metig_1045"/>
<dbReference type="InterPro" id="IPR004645">
    <property type="entry name" value="Tfx_DNA-bd_arc"/>
</dbReference>
<organism evidence="6">
    <name type="scientific">Methanotorris igneus (strain DSM 5666 / JCM 11834 / Kol 5)</name>
    <dbReference type="NCBI Taxonomy" id="880724"/>
    <lineage>
        <taxon>Archaea</taxon>
        <taxon>Methanobacteriati</taxon>
        <taxon>Methanobacteriota</taxon>
        <taxon>Methanomada group</taxon>
        <taxon>Methanococci</taxon>
        <taxon>Methanococcales</taxon>
        <taxon>Methanocaldococcaceae</taxon>
        <taxon>Methanotorris</taxon>
    </lineage>
</organism>
<dbReference type="PIRSF" id="PIRSF004932">
    <property type="entry name" value="DNA_bind_Tfx"/>
    <property type="match status" value="1"/>
</dbReference>
<evidence type="ECO:0000313" key="6">
    <source>
        <dbReference type="Proteomes" id="UP000009227"/>
    </source>
</evidence>
<dbReference type="GO" id="GO:0003677">
    <property type="term" value="F:DNA binding"/>
    <property type="evidence" value="ECO:0007669"/>
    <property type="project" value="UniProtKB-KW"/>
</dbReference>
<dbReference type="KEGG" id="mig:Metig_1045"/>